<proteinExistence type="inferred from homology"/>
<dbReference type="SUPFAM" id="SSF56935">
    <property type="entry name" value="Porins"/>
    <property type="match status" value="1"/>
</dbReference>
<evidence type="ECO:0000259" key="12">
    <source>
        <dbReference type="Pfam" id="PF07715"/>
    </source>
</evidence>
<name>A0ABP3XYB5_9FLAO</name>
<keyword evidence="4 8" id="KW-0812">Transmembrane</keyword>
<dbReference type="InterPro" id="IPR012910">
    <property type="entry name" value="Plug_dom"/>
</dbReference>
<evidence type="ECO:0000256" key="7">
    <source>
        <dbReference type="ARBA" id="ARBA00023237"/>
    </source>
</evidence>
<comment type="caution">
    <text evidence="13">The sequence shown here is derived from an EMBL/GenBank/DDBJ whole genome shotgun (WGS) entry which is preliminary data.</text>
</comment>
<gene>
    <name evidence="13" type="ORF">GCM10009117_21380</name>
</gene>
<evidence type="ECO:0000256" key="2">
    <source>
        <dbReference type="ARBA" id="ARBA00022448"/>
    </source>
</evidence>
<keyword evidence="6 8" id="KW-0472">Membrane</keyword>
<evidence type="ECO:0000256" key="4">
    <source>
        <dbReference type="ARBA" id="ARBA00022692"/>
    </source>
</evidence>
<dbReference type="PROSITE" id="PS52016">
    <property type="entry name" value="TONB_DEPENDENT_REC_3"/>
    <property type="match status" value="1"/>
</dbReference>
<dbReference type="Pfam" id="PF07715">
    <property type="entry name" value="Plug"/>
    <property type="match status" value="1"/>
</dbReference>
<feature type="domain" description="TonB-dependent receptor-like beta-barrel" evidence="11">
    <location>
        <begin position="256"/>
        <end position="649"/>
    </location>
</feature>
<dbReference type="EMBL" id="BAAAFG010000016">
    <property type="protein sequence ID" value="GAA0872991.1"/>
    <property type="molecule type" value="Genomic_DNA"/>
</dbReference>
<feature type="domain" description="TonB-dependent receptor plug" evidence="12">
    <location>
        <begin position="48"/>
        <end position="153"/>
    </location>
</feature>
<dbReference type="InterPro" id="IPR037066">
    <property type="entry name" value="Plug_dom_sf"/>
</dbReference>
<evidence type="ECO:0000256" key="3">
    <source>
        <dbReference type="ARBA" id="ARBA00022452"/>
    </source>
</evidence>
<keyword evidence="5 9" id="KW-0798">TonB box</keyword>
<dbReference type="RefSeq" id="WP_343767371.1">
    <property type="nucleotide sequence ID" value="NZ_BAAAFG010000016.1"/>
</dbReference>
<evidence type="ECO:0000256" key="8">
    <source>
        <dbReference type="PROSITE-ProRule" id="PRU01360"/>
    </source>
</evidence>
<dbReference type="Proteomes" id="UP001500507">
    <property type="component" value="Unassembled WGS sequence"/>
</dbReference>
<evidence type="ECO:0000256" key="5">
    <source>
        <dbReference type="ARBA" id="ARBA00023077"/>
    </source>
</evidence>
<evidence type="ECO:0000259" key="11">
    <source>
        <dbReference type="Pfam" id="PF00593"/>
    </source>
</evidence>
<comment type="similarity">
    <text evidence="8 9">Belongs to the TonB-dependent receptor family.</text>
</comment>
<keyword evidence="13" id="KW-0675">Receptor</keyword>
<accession>A0ABP3XYB5</accession>
<keyword evidence="10" id="KW-0732">Signal</keyword>
<evidence type="ECO:0000256" key="6">
    <source>
        <dbReference type="ARBA" id="ARBA00023136"/>
    </source>
</evidence>
<evidence type="ECO:0000256" key="1">
    <source>
        <dbReference type="ARBA" id="ARBA00004571"/>
    </source>
</evidence>
<dbReference type="Pfam" id="PF00593">
    <property type="entry name" value="TonB_dep_Rec_b-barrel"/>
    <property type="match status" value="1"/>
</dbReference>
<evidence type="ECO:0000313" key="13">
    <source>
        <dbReference type="EMBL" id="GAA0872991.1"/>
    </source>
</evidence>
<dbReference type="Gene3D" id="2.40.170.20">
    <property type="entry name" value="TonB-dependent receptor, beta-barrel domain"/>
    <property type="match status" value="1"/>
</dbReference>
<reference evidence="14" key="1">
    <citation type="journal article" date="2019" name="Int. J. Syst. Evol. Microbiol.">
        <title>The Global Catalogue of Microorganisms (GCM) 10K type strain sequencing project: providing services to taxonomists for standard genome sequencing and annotation.</title>
        <authorList>
            <consortium name="The Broad Institute Genomics Platform"/>
            <consortium name="The Broad Institute Genome Sequencing Center for Infectious Disease"/>
            <person name="Wu L."/>
            <person name="Ma J."/>
        </authorList>
    </citation>
    <scope>NUCLEOTIDE SEQUENCE [LARGE SCALE GENOMIC DNA]</scope>
    <source>
        <strain evidence="14">JCM 16082</strain>
    </source>
</reference>
<dbReference type="Gene3D" id="2.170.130.10">
    <property type="entry name" value="TonB-dependent receptor, plug domain"/>
    <property type="match status" value="1"/>
</dbReference>
<sequence length="691" mass="76765">MKFYHASVLLLLLIWNVCFSQTDSLRVAQDSLKQVIIKSNTIPIKLKYATESVSLLTTAQLNQNNGYDVSQVLNQVPGIFMQSGALNTNRISIRGIGARNSFGTVGIRAYFGDIPLTNGNAESAVEDFELASVSSIEVYKGPSASSYGVGLGGTLLLQPIYKKSNGTSLTTTGTFGSFGLERAVALLQYKKEKVNLNLIASRQEAEGYRENNTYDRLTLTTTGKLKLTEQHSLSVISSLINLTAFIPSSLSATNLAENPTQAAFTWGNAQGFEDSNYFLIGTTWDYSLTPNQTIVTSVFGTNRTNYEPRPFNILDENSHTYGVRSRYLFTKKNLSWTMGAELFRENYDQVTYQNLYEEFPAGTGSVKGSLLDQFSEIRYNNNAFAEVNINLTEKLILSGGINLNKTSYEIENKTTTEVLEYDFDYILSPKLGLNYSVNPQTVFYGNVSHGFSPPTSEETLLPQGSFNPDISPERGWNLELGTSLSLLKSKLNLTASVYRLWVDDLLVSRRTALDEAFAINAGQTLHTGIETLVNLNVLNTPSWEVSPMASAAFYLYEFEDFQEIVGEELINYNGNQLTGVPQGVYNVSTQFKHASGIFGNVVLQHVGEIPVNDMNTVFSDSYSLINTRLNYKREVSKPIDVVVFFGINNMFDTNYVSQLQVNARGFGGNEPRYFYPGLPRNYYVGIQVSLN</sequence>
<dbReference type="PANTHER" id="PTHR30069">
    <property type="entry name" value="TONB-DEPENDENT OUTER MEMBRANE RECEPTOR"/>
    <property type="match status" value="1"/>
</dbReference>
<keyword evidence="3 8" id="KW-1134">Transmembrane beta strand</keyword>
<protein>
    <submittedName>
        <fullName evidence="13">TonB-dependent receptor</fullName>
    </submittedName>
</protein>
<dbReference type="InterPro" id="IPR039426">
    <property type="entry name" value="TonB-dep_rcpt-like"/>
</dbReference>
<keyword evidence="2 8" id="KW-0813">Transport</keyword>
<feature type="chain" id="PRO_5045359781" evidence="10">
    <location>
        <begin position="21"/>
        <end position="691"/>
    </location>
</feature>
<organism evidence="13 14">
    <name type="scientific">Gangjinia marincola</name>
    <dbReference type="NCBI Taxonomy" id="578463"/>
    <lineage>
        <taxon>Bacteria</taxon>
        <taxon>Pseudomonadati</taxon>
        <taxon>Bacteroidota</taxon>
        <taxon>Flavobacteriia</taxon>
        <taxon>Flavobacteriales</taxon>
        <taxon>Flavobacteriaceae</taxon>
        <taxon>Gangjinia</taxon>
    </lineage>
</organism>
<evidence type="ECO:0000256" key="9">
    <source>
        <dbReference type="RuleBase" id="RU003357"/>
    </source>
</evidence>
<dbReference type="InterPro" id="IPR036942">
    <property type="entry name" value="Beta-barrel_TonB_sf"/>
</dbReference>
<evidence type="ECO:0000313" key="14">
    <source>
        <dbReference type="Proteomes" id="UP001500507"/>
    </source>
</evidence>
<comment type="subcellular location">
    <subcellularLocation>
        <location evidence="1 8">Cell outer membrane</location>
        <topology evidence="1 8">Multi-pass membrane protein</topology>
    </subcellularLocation>
</comment>
<dbReference type="InterPro" id="IPR000531">
    <property type="entry name" value="Beta-barrel_TonB"/>
</dbReference>
<keyword evidence="7 8" id="KW-0998">Cell outer membrane</keyword>
<evidence type="ECO:0000256" key="10">
    <source>
        <dbReference type="SAM" id="SignalP"/>
    </source>
</evidence>
<dbReference type="PANTHER" id="PTHR30069:SF28">
    <property type="entry name" value="TONB-DEPENDENT RECEPTOR YNCD-RELATED"/>
    <property type="match status" value="1"/>
</dbReference>
<feature type="signal peptide" evidence="10">
    <location>
        <begin position="1"/>
        <end position="20"/>
    </location>
</feature>
<keyword evidence="14" id="KW-1185">Reference proteome</keyword>